<keyword evidence="6" id="KW-1133">Transmembrane helix</keyword>
<keyword evidence="1 4" id="KW-0349">Heme</keyword>
<evidence type="ECO:0000256" key="4">
    <source>
        <dbReference type="PROSITE-ProRule" id="PRU00433"/>
    </source>
</evidence>
<dbReference type="EMBL" id="JBBUKT010000003">
    <property type="protein sequence ID" value="MEK7950593.1"/>
    <property type="molecule type" value="Genomic_DNA"/>
</dbReference>
<evidence type="ECO:0000256" key="5">
    <source>
        <dbReference type="SAM" id="MobiDB-lite"/>
    </source>
</evidence>
<evidence type="ECO:0000313" key="9">
    <source>
        <dbReference type="Proteomes" id="UP001371305"/>
    </source>
</evidence>
<dbReference type="PROSITE" id="PS51007">
    <property type="entry name" value="CYTC"/>
    <property type="match status" value="1"/>
</dbReference>
<keyword evidence="6" id="KW-0812">Transmembrane</keyword>
<dbReference type="RefSeq" id="WP_341404201.1">
    <property type="nucleotide sequence ID" value="NZ_JBBUKT010000003.1"/>
</dbReference>
<gene>
    <name evidence="8" type="ORF">WKV53_08805</name>
</gene>
<evidence type="ECO:0000256" key="2">
    <source>
        <dbReference type="ARBA" id="ARBA00022723"/>
    </source>
</evidence>
<evidence type="ECO:0000256" key="3">
    <source>
        <dbReference type="ARBA" id="ARBA00023004"/>
    </source>
</evidence>
<dbReference type="SUPFAM" id="SSF46626">
    <property type="entry name" value="Cytochrome c"/>
    <property type="match status" value="1"/>
</dbReference>
<dbReference type="PANTHER" id="PTHR35008">
    <property type="entry name" value="BLL4482 PROTEIN-RELATED"/>
    <property type="match status" value="1"/>
</dbReference>
<sequence>MSSTSDNPLTRFSAFIWALGVFSLFGVIVLALKLFSHDTTGKNPLEEAAAAKRYEVRAGVDAAQKAGFAYKEVEKGKTVQVPPHDVFASLGEKLLSEKPAPVAVDAQIVPGSDRATAKSTEAGPDMSAVDKRTPAADTPIDPAVMAKGQATFALCAACHGPAGAGVPPVGPPLAGSEWVTGPVSNLIRIQFRGLQGPLHVKGAVFTPLAPMTPVIATQDDETIAAVLTFVRNSFGNKAAPVLPEQVKMLRSELGKPMLTEADLIKP</sequence>
<organism evidence="8 9">
    <name type="scientific">Luteolibacter soli</name>
    <dbReference type="NCBI Taxonomy" id="3135280"/>
    <lineage>
        <taxon>Bacteria</taxon>
        <taxon>Pseudomonadati</taxon>
        <taxon>Verrucomicrobiota</taxon>
        <taxon>Verrucomicrobiia</taxon>
        <taxon>Verrucomicrobiales</taxon>
        <taxon>Verrucomicrobiaceae</taxon>
        <taxon>Luteolibacter</taxon>
    </lineage>
</organism>
<comment type="caution">
    <text evidence="8">The sequence shown here is derived from an EMBL/GenBank/DDBJ whole genome shotgun (WGS) entry which is preliminary data.</text>
</comment>
<keyword evidence="9" id="KW-1185">Reference proteome</keyword>
<name>A0ABU9AS96_9BACT</name>
<dbReference type="InterPro" id="IPR051459">
    <property type="entry name" value="Cytochrome_c-type_DH"/>
</dbReference>
<keyword evidence="3 4" id="KW-0408">Iron</keyword>
<dbReference type="PANTHER" id="PTHR35008:SF8">
    <property type="entry name" value="ALCOHOL DEHYDROGENASE CYTOCHROME C SUBUNIT"/>
    <property type="match status" value="1"/>
</dbReference>
<keyword evidence="2 4" id="KW-0479">Metal-binding</keyword>
<reference evidence="8 9" key="1">
    <citation type="submission" date="2024-04" db="EMBL/GenBank/DDBJ databases">
        <title>Luteolibacter sp. isolated from soil.</title>
        <authorList>
            <person name="An J."/>
        </authorList>
    </citation>
    <scope>NUCLEOTIDE SEQUENCE [LARGE SCALE GENOMIC DNA]</scope>
    <source>
        <strain evidence="8 9">Y139</strain>
    </source>
</reference>
<feature type="domain" description="Cytochrome c" evidence="7">
    <location>
        <begin position="143"/>
        <end position="234"/>
    </location>
</feature>
<protein>
    <submittedName>
        <fullName evidence="8">Cytochrome c</fullName>
    </submittedName>
</protein>
<evidence type="ECO:0000256" key="6">
    <source>
        <dbReference type="SAM" id="Phobius"/>
    </source>
</evidence>
<dbReference type="InterPro" id="IPR009056">
    <property type="entry name" value="Cyt_c-like_dom"/>
</dbReference>
<evidence type="ECO:0000313" key="8">
    <source>
        <dbReference type="EMBL" id="MEK7950593.1"/>
    </source>
</evidence>
<feature type="region of interest" description="Disordered" evidence="5">
    <location>
        <begin position="113"/>
        <end position="132"/>
    </location>
</feature>
<evidence type="ECO:0000259" key="7">
    <source>
        <dbReference type="PROSITE" id="PS51007"/>
    </source>
</evidence>
<accession>A0ABU9AS96</accession>
<feature type="transmembrane region" description="Helical" evidence="6">
    <location>
        <begin position="12"/>
        <end position="32"/>
    </location>
</feature>
<dbReference type="Pfam" id="PF00034">
    <property type="entry name" value="Cytochrom_C"/>
    <property type="match status" value="1"/>
</dbReference>
<proteinExistence type="predicted"/>
<dbReference type="Gene3D" id="1.10.760.10">
    <property type="entry name" value="Cytochrome c-like domain"/>
    <property type="match status" value="1"/>
</dbReference>
<evidence type="ECO:0000256" key="1">
    <source>
        <dbReference type="ARBA" id="ARBA00022617"/>
    </source>
</evidence>
<dbReference type="InterPro" id="IPR036909">
    <property type="entry name" value="Cyt_c-like_dom_sf"/>
</dbReference>
<keyword evidence="6" id="KW-0472">Membrane</keyword>
<dbReference type="Proteomes" id="UP001371305">
    <property type="component" value="Unassembled WGS sequence"/>
</dbReference>